<dbReference type="EMBL" id="JANPWB010000012">
    <property type="protein sequence ID" value="KAJ1112747.1"/>
    <property type="molecule type" value="Genomic_DNA"/>
</dbReference>
<reference evidence="2" key="1">
    <citation type="journal article" date="2022" name="bioRxiv">
        <title>Sequencing and chromosome-scale assembly of the giantPleurodeles waltlgenome.</title>
        <authorList>
            <person name="Brown T."/>
            <person name="Elewa A."/>
            <person name="Iarovenko S."/>
            <person name="Subramanian E."/>
            <person name="Araus A.J."/>
            <person name="Petzold A."/>
            <person name="Susuki M."/>
            <person name="Suzuki K.-i.T."/>
            <person name="Hayashi T."/>
            <person name="Toyoda A."/>
            <person name="Oliveira C."/>
            <person name="Osipova E."/>
            <person name="Leigh N.D."/>
            <person name="Simon A."/>
            <person name="Yun M.H."/>
        </authorList>
    </citation>
    <scope>NUCLEOTIDE SEQUENCE</scope>
    <source>
        <strain evidence="2">20211129_DDA</strain>
        <tissue evidence="2">Liver</tissue>
    </source>
</reference>
<evidence type="ECO:0000256" key="1">
    <source>
        <dbReference type="SAM" id="MobiDB-lite"/>
    </source>
</evidence>
<keyword evidence="3" id="KW-1185">Reference proteome</keyword>
<evidence type="ECO:0000313" key="2">
    <source>
        <dbReference type="EMBL" id="KAJ1112747.1"/>
    </source>
</evidence>
<evidence type="ECO:0000313" key="3">
    <source>
        <dbReference type="Proteomes" id="UP001066276"/>
    </source>
</evidence>
<organism evidence="2 3">
    <name type="scientific">Pleurodeles waltl</name>
    <name type="common">Iberian ribbed newt</name>
    <dbReference type="NCBI Taxonomy" id="8319"/>
    <lineage>
        <taxon>Eukaryota</taxon>
        <taxon>Metazoa</taxon>
        <taxon>Chordata</taxon>
        <taxon>Craniata</taxon>
        <taxon>Vertebrata</taxon>
        <taxon>Euteleostomi</taxon>
        <taxon>Amphibia</taxon>
        <taxon>Batrachia</taxon>
        <taxon>Caudata</taxon>
        <taxon>Salamandroidea</taxon>
        <taxon>Salamandridae</taxon>
        <taxon>Pleurodelinae</taxon>
        <taxon>Pleurodeles</taxon>
    </lineage>
</organism>
<accession>A0AAV7NC85</accession>
<name>A0AAV7NC85_PLEWA</name>
<proteinExistence type="predicted"/>
<sequence length="102" mass="10992">MRHHSNAAPRLRPSREAFRSPASLCGVPRAGSNERRTVPSAIAPGCLVSLQSPALTRASPRSRNTLLHAAFHLVNRSGNGNPYVDALSEMGYGSLIELLIFD</sequence>
<feature type="region of interest" description="Disordered" evidence="1">
    <location>
        <begin position="1"/>
        <end position="36"/>
    </location>
</feature>
<dbReference type="Proteomes" id="UP001066276">
    <property type="component" value="Chromosome 8"/>
</dbReference>
<dbReference type="AlphaFoldDB" id="A0AAV7NC85"/>
<comment type="caution">
    <text evidence="2">The sequence shown here is derived from an EMBL/GenBank/DDBJ whole genome shotgun (WGS) entry which is preliminary data.</text>
</comment>
<gene>
    <name evidence="2" type="ORF">NDU88_001008</name>
</gene>
<protein>
    <submittedName>
        <fullName evidence="2">Uncharacterized protein</fullName>
    </submittedName>
</protein>